<proteinExistence type="predicted"/>
<organism evidence="2 3">
    <name type="scientific">candidate division WOR-3 bacterium</name>
    <dbReference type="NCBI Taxonomy" id="2052148"/>
    <lineage>
        <taxon>Bacteria</taxon>
        <taxon>Bacteria division WOR-3</taxon>
    </lineage>
</organism>
<dbReference type="AlphaFoldDB" id="A0A9C9ELL9"/>
<reference evidence="2" key="1">
    <citation type="journal article" date="2020" name="mSystems">
        <title>Genome- and Community-Level Interaction Insights into Carbon Utilization and Element Cycling Functions of Hydrothermarchaeota in Hydrothermal Sediment.</title>
        <authorList>
            <person name="Zhou Z."/>
            <person name="Liu Y."/>
            <person name="Xu W."/>
            <person name="Pan J."/>
            <person name="Luo Z.H."/>
            <person name="Li M."/>
        </authorList>
    </citation>
    <scope>NUCLEOTIDE SEQUENCE</scope>
    <source>
        <strain evidence="2">HyVt-388</strain>
    </source>
</reference>
<name>A0A9C9ELL9_UNCW3</name>
<dbReference type="EMBL" id="DRIG01000051">
    <property type="protein sequence ID" value="HEC78428.1"/>
    <property type="molecule type" value="Genomic_DNA"/>
</dbReference>
<comment type="caution">
    <text evidence="2">The sequence shown here is derived from an EMBL/GenBank/DDBJ whole genome shotgun (WGS) entry which is preliminary data.</text>
</comment>
<gene>
    <name evidence="2" type="ORF">ENI34_04710</name>
</gene>
<evidence type="ECO:0000256" key="1">
    <source>
        <dbReference type="SAM" id="SignalP"/>
    </source>
</evidence>
<evidence type="ECO:0000313" key="2">
    <source>
        <dbReference type="EMBL" id="HEC78428.1"/>
    </source>
</evidence>
<feature type="signal peptide" evidence="1">
    <location>
        <begin position="1"/>
        <end position="21"/>
    </location>
</feature>
<sequence>MKKVGIFLIFTALYATAIASAEMDWGNMTIKAAATNQTTAFDMVKNELYSLQYDDTKTVGDFLKNNPDLENRLNRLLFENQLVKQNYLTDGSIEYTSQLSLINKVISLLLPDTKPLKLVVPMLCPCCGQEWPAGKPIPEGLELVPKQIETTEYTGIIIDCRSFQITPALFPKIYTELMEEVYSINFADPAYVVNNGLVLYSTKDLYNNPRVGYNPLRIKAVGVTGTKMTDIKISSFDARRIHGSKKNIELLKECRVAIIIGP</sequence>
<feature type="chain" id="PRO_5039239621" evidence="1">
    <location>
        <begin position="22"/>
        <end position="262"/>
    </location>
</feature>
<protein>
    <submittedName>
        <fullName evidence="2">Uncharacterized protein</fullName>
    </submittedName>
</protein>
<accession>A0A9C9ELL9</accession>
<evidence type="ECO:0000313" key="3">
    <source>
        <dbReference type="Proteomes" id="UP000885826"/>
    </source>
</evidence>
<keyword evidence="1" id="KW-0732">Signal</keyword>
<dbReference type="Proteomes" id="UP000885826">
    <property type="component" value="Unassembled WGS sequence"/>
</dbReference>